<proteinExistence type="predicted"/>
<keyword evidence="2" id="KW-0813">Transport</keyword>
<dbReference type="Proteomes" id="UP001418222">
    <property type="component" value="Unassembled WGS sequence"/>
</dbReference>
<evidence type="ECO:0000256" key="1">
    <source>
        <dbReference type="ARBA" id="ARBA00004370"/>
    </source>
</evidence>
<evidence type="ECO:0000313" key="9">
    <source>
        <dbReference type="EMBL" id="KAK8938757.1"/>
    </source>
</evidence>
<feature type="transmembrane region" description="Helical" evidence="7">
    <location>
        <begin position="112"/>
        <end position="130"/>
    </location>
</feature>
<reference evidence="9 10" key="1">
    <citation type="journal article" date="2022" name="Nat. Plants">
        <title>Genomes of leafy and leafless Platanthera orchids illuminate the evolution of mycoheterotrophy.</title>
        <authorList>
            <person name="Li M.H."/>
            <person name="Liu K.W."/>
            <person name="Li Z."/>
            <person name="Lu H.C."/>
            <person name="Ye Q.L."/>
            <person name="Zhang D."/>
            <person name="Wang J.Y."/>
            <person name="Li Y.F."/>
            <person name="Zhong Z.M."/>
            <person name="Liu X."/>
            <person name="Yu X."/>
            <person name="Liu D.K."/>
            <person name="Tu X.D."/>
            <person name="Liu B."/>
            <person name="Hao Y."/>
            <person name="Liao X.Y."/>
            <person name="Jiang Y.T."/>
            <person name="Sun W.H."/>
            <person name="Chen J."/>
            <person name="Chen Y.Q."/>
            <person name="Ai Y."/>
            <person name="Zhai J.W."/>
            <person name="Wu S.S."/>
            <person name="Zhou Z."/>
            <person name="Hsiao Y.Y."/>
            <person name="Wu W.L."/>
            <person name="Chen Y.Y."/>
            <person name="Lin Y.F."/>
            <person name="Hsu J.L."/>
            <person name="Li C.Y."/>
            <person name="Wang Z.W."/>
            <person name="Zhao X."/>
            <person name="Zhong W.Y."/>
            <person name="Ma X.K."/>
            <person name="Ma L."/>
            <person name="Huang J."/>
            <person name="Chen G.Z."/>
            <person name="Huang M.Z."/>
            <person name="Huang L."/>
            <person name="Peng D.H."/>
            <person name="Luo Y.B."/>
            <person name="Zou S.Q."/>
            <person name="Chen S.P."/>
            <person name="Lan S."/>
            <person name="Tsai W.C."/>
            <person name="Van de Peer Y."/>
            <person name="Liu Z.J."/>
        </authorList>
    </citation>
    <scope>NUCLEOTIDE SEQUENCE [LARGE SCALE GENOMIC DNA]</scope>
    <source>
        <strain evidence="9">Lor287</strain>
    </source>
</reference>
<dbReference type="PANTHER" id="PTHR48017">
    <property type="entry name" value="OS05G0424000 PROTEIN-RELATED"/>
    <property type="match status" value="1"/>
</dbReference>
<keyword evidence="6 7" id="KW-0472">Membrane</keyword>
<dbReference type="GO" id="GO:0006865">
    <property type="term" value="P:amino acid transport"/>
    <property type="evidence" value="ECO:0007669"/>
    <property type="project" value="UniProtKB-KW"/>
</dbReference>
<dbReference type="AlphaFoldDB" id="A0AAP0G5T2"/>
<evidence type="ECO:0000256" key="6">
    <source>
        <dbReference type="ARBA" id="ARBA00023136"/>
    </source>
</evidence>
<evidence type="ECO:0000256" key="5">
    <source>
        <dbReference type="ARBA" id="ARBA00022989"/>
    </source>
</evidence>
<keyword evidence="3 7" id="KW-0812">Transmembrane</keyword>
<feature type="transmembrane region" description="Helical" evidence="7">
    <location>
        <begin position="12"/>
        <end position="31"/>
    </location>
</feature>
<feature type="domain" description="Amino acid transporter transmembrane" evidence="8">
    <location>
        <begin position="2"/>
        <end position="134"/>
    </location>
</feature>
<dbReference type="EMBL" id="JBBWWQ010000009">
    <property type="protein sequence ID" value="KAK8938757.1"/>
    <property type="molecule type" value="Genomic_DNA"/>
</dbReference>
<evidence type="ECO:0000313" key="10">
    <source>
        <dbReference type="Proteomes" id="UP001418222"/>
    </source>
</evidence>
<evidence type="ECO:0000256" key="3">
    <source>
        <dbReference type="ARBA" id="ARBA00022692"/>
    </source>
</evidence>
<evidence type="ECO:0000256" key="7">
    <source>
        <dbReference type="SAM" id="Phobius"/>
    </source>
</evidence>
<dbReference type="InterPro" id="IPR013057">
    <property type="entry name" value="AA_transpt_TM"/>
</dbReference>
<gene>
    <name evidence="9" type="primary">LHT1</name>
    <name evidence="9" type="ORF">KSP39_PZI011255</name>
</gene>
<evidence type="ECO:0000256" key="4">
    <source>
        <dbReference type="ARBA" id="ARBA00022970"/>
    </source>
</evidence>
<accession>A0AAP0G5T2</accession>
<keyword evidence="4" id="KW-0029">Amino-acid transport</keyword>
<comment type="caution">
    <text evidence="9">The sequence shown here is derived from an EMBL/GenBank/DDBJ whole genome shotgun (WGS) entry which is preliminary data.</text>
</comment>
<organism evidence="9 10">
    <name type="scientific">Platanthera zijinensis</name>
    <dbReference type="NCBI Taxonomy" id="2320716"/>
    <lineage>
        <taxon>Eukaryota</taxon>
        <taxon>Viridiplantae</taxon>
        <taxon>Streptophyta</taxon>
        <taxon>Embryophyta</taxon>
        <taxon>Tracheophyta</taxon>
        <taxon>Spermatophyta</taxon>
        <taxon>Magnoliopsida</taxon>
        <taxon>Liliopsida</taxon>
        <taxon>Asparagales</taxon>
        <taxon>Orchidaceae</taxon>
        <taxon>Orchidoideae</taxon>
        <taxon>Orchideae</taxon>
        <taxon>Orchidinae</taxon>
        <taxon>Platanthera</taxon>
    </lineage>
</organism>
<name>A0AAP0G5T2_9ASPA</name>
<keyword evidence="10" id="KW-1185">Reference proteome</keyword>
<comment type="subcellular location">
    <subcellularLocation>
        <location evidence="1">Membrane</location>
    </subcellularLocation>
</comment>
<evidence type="ECO:0000259" key="8">
    <source>
        <dbReference type="Pfam" id="PF01490"/>
    </source>
</evidence>
<sequence length="144" mass="16748">MYALSELGRGPGVPILILSWIITMYMPWQMVEIHEMVLGKRFDRYHELGQHAFGERLGLNIVVPQQLIWEVGVCIVYMVTCKNIKLTYFIMIFASIHFVLSQLLNFNSISDVSLSAAVLSLRYISIYIMYHHIKTMRFLSHHSI</sequence>
<dbReference type="Pfam" id="PF01490">
    <property type="entry name" value="Aa_trans"/>
    <property type="match status" value="1"/>
</dbReference>
<keyword evidence="5 7" id="KW-1133">Transmembrane helix</keyword>
<feature type="transmembrane region" description="Helical" evidence="7">
    <location>
        <begin position="86"/>
        <end position="106"/>
    </location>
</feature>
<dbReference type="GO" id="GO:0016020">
    <property type="term" value="C:membrane"/>
    <property type="evidence" value="ECO:0007669"/>
    <property type="project" value="UniProtKB-SubCell"/>
</dbReference>
<evidence type="ECO:0000256" key="2">
    <source>
        <dbReference type="ARBA" id="ARBA00022448"/>
    </source>
</evidence>
<protein>
    <submittedName>
        <fullName evidence="9">Lysine histidine transporter 1</fullName>
    </submittedName>
</protein>